<dbReference type="InterPro" id="IPR015424">
    <property type="entry name" value="PyrdxlP-dep_Trfase"/>
</dbReference>
<dbReference type="PANTHER" id="PTHR30244">
    <property type="entry name" value="TRANSAMINASE"/>
    <property type="match status" value="1"/>
</dbReference>
<name>A0A927ZTM4_SELRU</name>
<dbReference type="PANTHER" id="PTHR30244:SF34">
    <property type="entry name" value="DTDP-4-AMINO-4,6-DIDEOXYGALACTOSE TRANSAMINASE"/>
    <property type="match status" value="1"/>
</dbReference>
<evidence type="ECO:0000256" key="2">
    <source>
        <dbReference type="PIRSR" id="PIRSR000390-2"/>
    </source>
</evidence>
<feature type="active site" description="Proton acceptor" evidence="1">
    <location>
        <position position="186"/>
    </location>
</feature>
<sequence length="362" mass="41047">MNSEFIAQMEPSYDEHEIHAMEAYLRSGGWLTEFRKTREFEDMIACYTGAKHCSIMPNGTLSLAVALLACDVQPGDEVICPDYTMAATPNAAELIGATAVFVDIDRTTLCMDFEKMRQAFTPRTRAVLFVSINGRCPRNIQVYADFCRERGVHFLEDAAQSLGSVCNGRHLGLYGEIGSFSFSMPKIITTGQGGALITNDDSLMDKIKRIRDFGRDKGGSDHYMVKGWNFKFTDVQAVIGIEQMKKLSDRVKRKKEMAELYRQGLSNIRGVELVPTDLEETAPWFFDILCENREELQSFLKENQIGSRPFYPPLHAEPAYSYEGDYPVTEEISRKGLWLPSSIKLTDEQIEHVCIKVREFYS</sequence>
<keyword evidence="4" id="KW-0032">Aminotransferase</keyword>
<dbReference type="Proteomes" id="UP000761380">
    <property type="component" value="Unassembled WGS sequence"/>
</dbReference>
<organism evidence="4 5">
    <name type="scientific">Selenomonas ruminantium</name>
    <dbReference type="NCBI Taxonomy" id="971"/>
    <lineage>
        <taxon>Bacteria</taxon>
        <taxon>Bacillati</taxon>
        <taxon>Bacillota</taxon>
        <taxon>Negativicutes</taxon>
        <taxon>Selenomonadales</taxon>
        <taxon>Selenomonadaceae</taxon>
        <taxon>Selenomonas</taxon>
    </lineage>
</organism>
<keyword evidence="4" id="KW-0808">Transferase</keyword>
<dbReference type="EMBL" id="SVBY01000002">
    <property type="protein sequence ID" value="MBE6091625.1"/>
    <property type="molecule type" value="Genomic_DNA"/>
</dbReference>
<dbReference type="Gene3D" id="3.40.640.10">
    <property type="entry name" value="Type I PLP-dependent aspartate aminotransferase-like (Major domain)"/>
    <property type="match status" value="1"/>
</dbReference>
<feature type="modified residue" description="N6-(pyridoxal phosphate)lysine" evidence="2">
    <location>
        <position position="186"/>
    </location>
</feature>
<dbReference type="SUPFAM" id="SSF53383">
    <property type="entry name" value="PLP-dependent transferases"/>
    <property type="match status" value="1"/>
</dbReference>
<dbReference type="InterPro" id="IPR000653">
    <property type="entry name" value="DegT/StrS_aminotransferase"/>
</dbReference>
<keyword evidence="2 3" id="KW-0663">Pyridoxal phosphate</keyword>
<evidence type="ECO:0000313" key="5">
    <source>
        <dbReference type="Proteomes" id="UP000761380"/>
    </source>
</evidence>
<accession>A0A927ZTM4</accession>
<proteinExistence type="inferred from homology"/>
<dbReference type="PIRSF" id="PIRSF000390">
    <property type="entry name" value="PLP_StrS"/>
    <property type="match status" value="1"/>
</dbReference>
<evidence type="ECO:0000256" key="3">
    <source>
        <dbReference type="RuleBase" id="RU004508"/>
    </source>
</evidence>
<evidence type="ECO:0000256" key="1">
    <source>
        <dbReference type="PIRSR" id="PIRSR000390-1"/>
    </source>
</evidence>
<reference evidence="4" key="1">
    <citation type="submission" date="2019-04" db="EMBL/GenBank/DDBJ databases">
        <title>Evolution of Biomass-Degrading Anaerobic Consortia Revealed by Metagenomics.</title>
        <authorList>
            <person name="Peng X."/>
        </authorList>
    </citation>
    <scope>NUCLEOTIDE SEQUENCE</scope>
    <source>
        <strain evidence="4">SIG240</strain>
    </source>
</reference>
<gene>
    <name evidence="4" type="ORF">E7201_00375</name>
</gene>
<protein>
    <submittedName>
        <fullName evidence="4">DegT/DnrJ/EryC1/StrS family aminotransferase</fullName>
    </submittedName>
</protein>
<dbReference type="GO" id="GO:0008483">
    <property type="term" value="F:transaminase activity"/>
    <property type="evidence" value="ECO:0007669"/>
    <property type="project" value="UniProtKB-KW"/>
</dbReference>
<dbReference type="InterPro" id="IPR015422">
    <property type="entry name" value="PyrdxlP-dep_Trfase_small"/>
</dbReference>
<evidence type="ECO:0000313" key="4">
    <source>
        <dbReference type="EMBL" id="MBE6091625.1"/>
    </source>
</evidence>
<dbReference type="InterPro" id="IPR015421">
    <property type="entry name" value="PyrdxlP-dep_Trfase_major"/>
</dbReference>
<comment type="similarity">
    <text evidence="3">Belongs to the DegT/DnrJ/EryC1 family.</text>
</comment>
<dbReference type="GO" id="GO:0000271">
    <property type="term" value="P:polysaccharide biosynthetic process"/>
    <property type="evidence" value="ECO:0007669"/>
    <property type="project" value="TreeGrafter"/>
</dbReference>
<dbReference type="CDD" id="cd00616">
    <property type="entry name" value="AHBA_syn"/>
    <property type="match status" value="1"/>
</dbReference>
<comment type="caution">
    <text evidence="4">The sequence shown here is derived from an EMBL/GenBank/DDBJ whole genome shotgun (WGS) entry which is preliminary data.</text>
</comment>
<dbReference type="Pfam" id="PF01041">
    <property type="entry name" value="DegT_DnrJ_EryC1"/>
    <property type="match status" value="1"/>
</dbReference>
<dbReference type="GO" id="GO:0030170">
    <property type="term" value="F:pyridoxal phosphate binding"/>
    <property type="evidence" value="ECO:0007669"/>
    <property type="project" value="TreeGrafter"/>
</dbReference>
<dbReference type="Gene3D" id="3.90.1150.10">
    <property type="entry name" value="Aspartate Aminotransferase, domain 1"/>
    <property type="match status" value="1"/>
</dbReference>
<dbReference type="AlphaFoldDB" id="A0A927ZTM4"/>